<dbReference type="AlphaFoldDB" id="A0A344PII0"/>
<reference evidence="2" key="1">
    <citation type="submission" date="2018-07" db="EMBL/GenBank/DDBJ databases">
        <title>Genome sequencing of Paracoccus sp. SC2-6.</title>
        <authorList>
            <person name="Heo J."/>
            <person name="Kim S.-J."/>
            <person name="Kwon S.-W."/>
        </authorList>
    </citation>
    <scope>NUCLEOTIDE SEQUENCE [LARGE SCALE GENOMIC DNA]</scope>
    <source>
        <strain evidence="2">SC2-6</strain>
    </source>
</reference>
<protein>
    <recommendedName>
        <fullName evidence="3">Flagellar protein FlgJ N-terminal domain-containing protein</fullName>
    </recommendedName>
</protein>
<gene>
    <name evidence="1" type="ORF">DRW48_05345</name>
</gene>
<evidence type="ECO:0000313" key="1">
    <source>
        <dbReference type="EMBL" id="AXC49185.1"/>
    </source>
</evidence>
<organism evidence="1 2">
    <name type="scientific">Paracoccus suum</name>
    <dbReference type="NCBI Taxonomy" id="2259340"/>
    <lineage>
        <taxon>Bacteria</taxon>
        <taxon>Pseudomonadati</taxon>
        <taxon>Pseudomonadota</taxon>
        <taxon>Alphaproteobacteria</taxon>
        <taxon>Rhodobacterales</taxon>
        <taxon>Paracoccaceae</taxon>
        <taxon>Paracoccus</taxon>
    </lineage>
</organism>
<accession>A0A344PII0</accession>
<sequence length="82" mass="8766">MSVQSGRPLAPANVQRSPADRLEAAFLEEMMKYIGPKAREGANSGGAGEAQFHSFLTRGYADLMADRIDLKLFAGAPSEHAS</sequence>
<keyword evidence="2" id="KW-1185">Reference proteome</keyword>
<dbReference type="EMBL" id="CP030918">
    <property type="protein sequence ID" value="AXC49185.1"/>
    <property type="molecule type" value="Genomic_DNA"/>
</dbReference>
<dbReference type="KEGG" id="pars:DRW48_05345"/>
<evidence type="ECO:0000313" key="2">
    <source>
        <dbReference type="Proteomes" id="UP000252023"/>
    </source>
</evidence>
<proteinExistence type="predicted"/>
<dbReference type="Proteomes" id="UP000252023">
    <property type="component" value="Chromosome"/>
</dbReference>
<name>A0A344PII0_9RHOB</name>
<dbReference type="OrthoDB" id="7690273at2"/>
<evidence type="ECO:0008006" key="3">
    <source>
        <dbReference type="Google" id="ProtNLM"/>
    </source>
</evidence>